<evidence type="ECO:0000313" key="1">
    <source>
        <dbReference type="EMBL" id="CAG8698456.1"/>
    </source>
</evidence>
<gene>
    <name evidence="1" type="ORF">SPELUC_LOCUS11145</name>
</gene>
<proteinExistence type="predicted"/>
<reference evidence="1" key="1">
    <citation type="submission" date="2021-06" db="EMBL/GenBank/DDBJ databases">
        <authorList>
            <person name="Kallberg Y."/>
            <person name="Tangrot J."/>
            <person name="Rosling A."/>
        </authorList>
    </citation>
    <scope>NUCLEOTIDE SEQUENCE</scope>
    <source>
        <strain evidence="1">28 12/20/2015</strain>
    </source>
</reference>
<keyword evidence="2" id="KW-1185">Reference proteome</keyword>
<dbReference type="Proteomes" id="UP000789366">
    <property type="component" value="Unassembled WGS sequence"/>
</dbReference>
<dbReference type="EMBL" id="CAJVPW010022680">
    <property type="protein sequence ID" value="CAG8698456.1"/>
    <property type="molecule type" value="Genomic_DNA"/>
</dbReference>
<protein>
    <submittedName>
        <fullName evidence="1">14113_t:CDS:1</fullName>
    </submittedName>
</protein>
<comment type="caution">
    <text evidence="1">The sequence shown here is derived from an EMBL/GenBank/DDBJ whole genome shotgun (WGS) entry which is preliminary data.</text>
</comment>
<feature type="non-terminal residue" evidence="1">
    <location>
        <position position="1"/>
    </location>
</feature>
<accession>A0ACA9PAT7</accession>
<feature type="non-terminal residue" evidence="1">
    <location>
        <position position="62"/>
    </location>
</feature>
<organism evidence="1 2">
    <name type="scientific">Cetraspora pellucida</name>
    <dbReference type="NCBI Taxonomy" id="1433469"/>
    <lineage>
        <taxon>Eukaryota</taxon>
        <taxon>Fungi</taxon>
        <taxon>Fungi incertae sedis</taxon>
        <taxon>Mucoromycota</taxon>
        <taxon>Glomeromycotina</taxon>
        <taxon>Glomeromycetes</taxon>
        <taxon>Diversisporales</taxon>
        <taxon>Gigasporaceae</taxon>
        <taxon>Cetraspora</taxon>
    </lineage>
</organism>
<sequence>IGVLLSSLSGIIDVVRWCQRLVLPHRRLLALVSFHWCCHIGVGSLVLSLAVVIRRLLVSVLG</sequence>
<name>A0ACA9PAT7_9GLOM</name>
<evidence type="ECO:0000313" key="2">
    <source>
        <dbReference type="Proteomes" id="UP000789366"/>
    </source>
</evidence>